<protein>
    <recommendedName>
        <fullName evidence="1">DUF7918 domain-containing protein</fullName>
    </recommendedName>
</protein>
<name>A0A6A5WVV1_9PLEO</name>
<dbReference type="PANTHER" id="PTHR36223">
    <property type="entry name" value="BETA-LACTAMASE-TYPE TRANSPEPTIDASE FOLD DOMAIN CONTAINING PROTEIN"/>
    <property type="match status" value="1"/>
</dbReference>
<dbReference type="AlphaFoldDB" id="A0A6A5WVV1"/>
<dbReference type="PANTHER" id="PTHR36223:SF1">
    <property type="entry name" value="TRANSCRIPTION ELONGATION FACTOR EAF N-TERMINAL DOMAIN-CONTAINING PROTEIN"/>
    <property type="match status" value="1"/>
</dbReference>
<dbReference type="Pfam" id="PF25534">
    <property type="entry name" value="DUF7918"/>
    <property type="match status" value="1"/>
</dbReference>
<sequence>MAILSEVPGLEAAILVKGKKVQEYDDWVHQNQKQVSKYVEAQSAEEFEVHYEFKQPFPDDRPISTKIFLDGVMIDEPLLRPNEIYAKEEHLIAGPVSRFGTGWIVEKFRFAEVSLEEGDRQLGEDELEALKAAGTIELQFFWLKNLKINRRGFVKRGTLKQMDKVPEKAVKGQALSHQALLSKAKDTKPVEFVAAKYAEKDPFATFIFKYRSFAALKALYVIPRTPTPVPLSQREMNEMNDDEVRAELRRPKARKSANAKVWCANQA</sequence>
<accession>A0A6A5WVV1</accession>
<dbReference type="Proteomes" id="UP000799779">
    <property type="component" value="Unassembled WGS sequence"/>
</dbReference>
<reference evidence="2" key="1">
    <citation type="journal article" date="2020" name="Stud. Mycol.">
        <title>101 Dothideomycetes genomes: a test case for predicting lifestyles and emergence of pathogens.</title>
        <authorList>
            <person name="Haridas S."/>
            <person name="Albert R."/>
            <person name="Binder M."/>
            <person name="Bloem J."/>
            <person name="Labutti K."/>
            <person name="Salamov A."/>
            <person name="Andreopoulos B."/>
            <person name="Baker S."/>
            <person name="Barry K."/>
            <person name="Bills G."/>
            <person name="Bluhm B."/>
            <person name="Cannon C."/>
            <person name="Castanera R."/>
            <person name="Culley D."/>
            <person name="Daum C."/>
            <person name="Ezra D."/>
            <person name="Gonzalez J."/>
            <person name="Henrissat B."/>
            <person name="Kuo A."/>
            <person name="Liang C."/>
            <person name="Lipzen A."/>
            <person name="Lutzoni F."/>
            <person name="Magnuson J."/>
            <person name="Mondo S."/>
            <person name="Nolan M."/>
            <person name="Ohm R."/>
            <person name="Pangilinan J."/>
            <person name="Park H.-J."/>
            <person name="Ramirez L."/>
            <person name="Alfaro M."/>
            <person name="Sun H."/>
            <person name="Tritt A."/>
            <person name="Yoshinaga Y."/>
            <person name="Zwiers L.-H."/>
            <person name="Turgeon B."/>
            <person name="Goodwin S."/>
            <person name="Spatafora J."/>
            <person name="Crous P."/>
            <person name="Grigoriev I."/>
        </authorList>
    </citation>
    <scope>NUCLEOTIDE SEQUENCE</scope>
    <source>
        <strain evidence="2">CBS 123094</strain>
    </source>
</reference>
<proteinExistence type="predicted"/>
<dbReference type="OrthoDB" id="3364132at2759"/>
<feature type="domain" description="DUF7918" evidence="1">
    <location>
        <begin position="9"/>
        <end position="225"/>
    </location>
</feature>
<evidence type="ECO:0000313" key="2">
    <source>
        <dbReference type="EMBL" id="KAF2004869.1"/>
    </source>
</evidence>
<dbReference type="EMBL" id="ML977565">
    <property type="protein sequence ID" value="KAF2004869.1"/>
    <property type="molecule type" value="Genomic_DNA"/>
</dbReference>
<evidence type="ECO:0000313" key="3">
    <source>
        <dbReference type="Proteomes" id="UP000799779"/>
    </source>
</evidence>
<gene>
    <name evidence="2" type="ORF">P154DRAFT_571621</name>
</gene>
<keyword evidence="3" id="KW-1185">Reference proteome</keyword>
<organism evidence="2 3">
    <name type="scientific">Amniculicola lignicola CBS 123094</name>
    <dbReference type="NCBI Taxonomy" id="1392246"/>
    <lineage>
        <taxon>Eukaryota</taxon>
        <taxon>Fungi</taxon>
        <taxon>Dikarya</taxon>
        <taxon>Ascomycota</taxon>
        <taxon>Pezizomycotina</taxon>
        <taxon>Dothideomycetes</taxon>
        <taxon>Pleosporomycetidae</taxon>
        <taxon>Pleosporales</taxon>
        <taxon>Amniculicolaceae</taxon>
        <taxon>Amniculicola</taxon>
    </lineage>
</organism>
<dbReference type="InterPro" id="IPR057678">
    <property type="entry name" value="DUF7918"/>
</dbReference>
<evidence type="ECO:0000259" key="1">
    <source>
        <dbReference type="Pfam" id="PF25534"/>
    </source>
</evidence>